<dbReference type="AlphaFoldDB" id="A0ABD7MAB0"/>
<name>A0ABD7MAB0_MICLU</name>
<dbReference type="Proteomes" id="UP000184253">
    <property type="component" value="Unassembled WGS sequence"/>
</dbReference>
<proteinExistence type="predicted"/>
<evidence type="ECO:0000313" key="1">
    <source>
        <dbReference type="EMBL" id="SHL86896.1"/>
    </source>
</evidence>
<protein>
    <submittedName>
        <fullName evidence="1">Uncharacterized protein</fullName>
    </submittedName>
</protein>
<gene>
    <name evidence="1" type="ORF">SAMN04487849_11627</name>
</gene>
<dbReference type="EMBL" id="FRCE01000016">
    <property type="protein sequence ID" value="SHL86896.1"/>
    <property type="molecule type" value="Genomic_DNA"/>
</dbReference>
<evidence type="ECO:0000313" key="2">
    <source>
        <dbReference type="Proteomes" id="UP000184253"/>
    </source>
</evidence>
<accession>A0ABD7MAB0</accession>
<comment type="caution">
    <text evidence="1">The sequence shown here is derived from an EMBL/GenBank/DDBJ whole genome shotgun (WGS) entry which is preliminary data.</text>
</comment>
<reference evidence="1 2" key="1">
    <citation type="submission" date="2016-11" db="EMBL/GenBank/DDBJ databases">
        <authorList>
            <person name="Varghese N."/>
            <person name="Submissions S."/>
        </authorList>
    </citation>
    <scope>NUCLEOTIDE SEQUENCE [LARGE SCALE GENOMIC DNA]</scope>
    <source>
        <strain evidence="1 2">VTM4R57</strain>
    </source>
</reference>
<organism evidence="1 2">
    <name type="scientific">Micrococcus luteus</name>
    <name type="common">Micrococcus lysodeikticus</name>
    <dbReference type="NCBI Taxonomy" id="1270"/>
    <lineage>
        <taxon>Bacteria</taxon>
        <taxon>Bacillati</taxon>
        <taxon>Actinomycetota</taxon>
        <taxon>Actinomycetes</taxon>
        <taxon>Micrococcales</taxon>
        <taxon>Micrococcaceae</taxon>
        <taxon>Micrococcus</taxon>
    </lineage>
</organism>
<dbReference type="RefSeq" id="WP_073117359.1">
    <property type="nucleotide sequence ID" value="NZ_FRCE01000016.1"/>
</dbReference>
<sequence>MTVAITCLDPTGADRAELIALLTGSAWPFPVRPHITRSVAKEAVEDGGGHPTMLGHQLPM</sequence>